<evidence type="ECO:0000256" key="1">
    <source>
        <dbReference type="ARBA" id="ARBA00003436"/>
    </source>
</evidence>
<keyword evidence="8" id="KW-0130">Cell adhesion</keyword>
<feature type="domain" description="Cadherin" evidence="16">
    <location>
        <begin position="455"/>
        <end position="564"/>
    </location>
</feature>
<evidence type="ECO:0000256" key="14">
    <source>
        <dbReference type="SAM" id="Phobius"/>
    </source>
</evidence>
<keyword evidence="11" id="KW-0325">Glycoprotein</keyword>
<reference evidence="18" key="1">
    <citation type="journal article" date="2017" name="PLoS ONE">
        <title>The Agassiz's desert tortoise genome provides a resource for the conservation of a threatened species.</title>
        <authorList>
            <person name="Tollis M."/>
            <person name="DeNardo D.F."/>
            <person name="Cornelius J.A."/>
            <person name="Dolby G.A."/>
            <person name="Edwards T."/>
            <person name="Henen B.T."/>
            <person name="Karl A.E."/>
            <person name="Murphy R.W."/>
            <person name="Kusumi K."/>
        </authorList>
    </citation>
    <scope>NUCLEOTIDE SEQUENCE [LARGE SCALE GENOMIC DNA]</scope>
</reference>
<keyword evidence="3" id="KW-1003">Cell membrane</keyword>
<dbReference type="CDD" id="cd11304">
    <property type="entry name" value="Cadherin_repeat"/>
    <property type="match status" value="6"/>
</dbReference>
<evidence type="ECO:0000256" key="10">
    <source>
        <dbReference type="ARBA" id="ARBA00023136"/>
    </source>
</evidence>
<evidence type="ECO:0000256" key="2">
    <source>
        <dbReference type="ARBA" id="ARBA00004251"/>
    </source>
</evidence>
<evidence type="ECO:0000259" key="16">
    <source>
        <dbReference type="PROSITE" id="PS50268"/>
    </source>
</evidence>
<evidence type="ECO:0000313" key="17">
    <source>
        <dbReference type="Ensembl" id="ENSGAGP00000033383.1"/>
    </source>
</evidence>
<evidence type="ECO:0000256" key="5">
    <source>
        <dbReference type="ARBA" id="ARBA00022729"/>
    </source>
</evidence>
<feature type="domain" description="Cadherin" evidence="16">
    <location>
        <begin position="350"/>
        <end position="454"/>
    </location>
</feature>
<dbReference type="FunFam" id="2.60.40.60:FF:000129">
    <property type="entry name" value="protocadherin alpha-C2 isoform X1"/>
    <property type="match status" value="1"/>
</dbReference>
<evidence type="ECO:0000256" key="9">
    <source>
        <dbReference type="ARBA" id="ARBA00022989"/>
    </source>
</evidence>
<dbReference type="PANTHER" id="PTHR24028:SF349">
    <property type="entry name" value="PROTOCADHERIN GAMMA-C5"/>
    <property type="match status" value="1"/>
</dbReference>
<comment type="subcellular location">
    <subcellularLocation>
        <location evidence="2">Cell membrane</location>
        <topology evidence="2">Single-pass type I membrane protein</topology>
    </subcellularLocation>
</comment>
<dbReference type="FunFam" id="2.60.40.60:FF:000004">
    <property type="entry name" value="Protocadherin 1 gamma 2"/>
    <property type="match status" value="1"/>
</dbReference>
<feature type="domain" description="Cadherin" evidence="16">
    <location>
        <begin position="24"/>
        <end position="130"/>
    </location>
</feature>
<evidence type="ECO:0000256" key="12">
    <source>
        <dbReference type="PROSITE-ProRule" id="PRU00043"/>
    </source>
</evidence>
<dbReference type="Pfam" id="PF16492">
    <property type="entry name" value="Cadherin_C_2"/>
    <property type="match status" value="1"/>
</dbReference>
<name>A0A452IZ76_9SAUR</name>
<reference evidence="17" key="3">
    <citation type="submission" date="2025-09" db="UniProtKB">
        <authorList>
            <consortium name="Ensembl"/>
        </authorList>
    </citation>
    <scope>IDENTIFICATION</scope>
</reference>
<keyword evidence="5 15" id="KW-0732">Signal</keyword>
<dbReference type="AlphaFoldDB" id="A0A452IZ76"/>
<evidence type="ECO:0000256" key="7">
    <source>
        <dbReference type="ARBA" id="ARBA00022837"/>
    </source>
</evidence>
<feature type="signal peptide" evidence="15">
    <location>
        <begin position="1"/>
        <end position="26"/>
    </location>
</feature>
<feature type="chain" id="PRO_5019477730" description="Cadherin domain-containing protein" evidence="15">
    <location>
        <begin position="27"/>
        <end position="936"/>
    </location>
</feature>
<feature type="domain" description="Cadherin" evidence="16">
    <location>
        <begin position="571"/>
        <end position="681"/>
    </location>
</feature>
<dbReference type="InterPro" id="IPR020894">
    <property type="entry name" value="Cadherin_CS"/>
</dbReference>
<keyword evidence="9 14" id="KW-1133">Transmembrane helix</keyword>
<keyword evidence="4 14" id="KW-0812">Transmembrane</keyword>
<feature type="region of interest" description="Disordered" evidence="13">
    <location>
        <begin position="808"/>
        <end position="845"/>
    </location>
</feature>
<dbReference type="Pfam" id="PF15974">
    <property type="entry name" value="Cadherin_tail"/>
    <property type="match status" value="1"/>
</dbReference>
<dbReference type="GO" id="GO:0005886">
    <property type="term" value="C:plasma membrane"/>
    <property type="evidence" value="ECO:0007669"/>
    <property type="project" value="UniProtKB-SubCell"/>
</dbReference>
<feature type="transmembrane region" description="Helical" evidence="14">
    <location>
        <begin position="688"/>
        <end position="710"/>
    </location>
</feature>
<evidence type="ECO:0000256" key="11">
    <source>
        <dbReference type="ARBA" id="ARBA00023180"/>
    </source>
</evidence>
<keyword evidence="10 14" id="KW-0472">Membrane</keyword>
<dbReference type="SMART" id="SM00112">
    <property type="entry name" value="CA"/>
    <property type="match status" value="6"/>
</dbReference>
<dbReference type="Pfam" id="PF08266">
    <property type="entry name" value="Cadherin_2"/>
    <property type="match status" value="1"/>
</dbReference>
<dbReference type="PROSITE" id="PS50268">
    <property type="entry name" value="CADHERIN_2"/>
    <property type="match status" value="6"/>
</dbReference>
<dbReference type="FunFam" id="2.60.40.60:FF:000018">
    <property type="entry name" value="Protocadherin gamma c3"/>
    <property type="match status" value="1"/>
</dbReference>
<keyword evidence="6" id="KW-0677">Repeat</keyword>
<feature type="domain" description="Cadherin" evidence="16">
    <location>
        <begin position="131"/>
        <end position="239"/>
    </location>
</feature>
<dbReference type="InterPro" id="IPR050174">
    <property type="entry name" value="Protocadherin/Cadherin-CA"/>
</dbReference>
<evidence type="ECO:0000256" key="4">
    <source>
        <dbReference type="ARBA" id="ARBA00022692"/>
    </source>
</evidence>
<dbReference type="FunFam" id="2.60.40.60:FF:000006">
    <property type="entry name" value="Protocadherin alpha 2"/>
    <property type="match status" value="1"/>
</dbReference>
<keyword evidence="18" id="KW-1185">Reference proteome</keyword>
<dbReference type="PRINTS" id="PR00205">
    <property type="entry name" value="CADHERIN"/>
</dbReference>
<dbReference type="InterPro" id="IPR002126">
    <property type="entry name" value="Cadherin-like_dom"/>
</dbReference>
<evidence type="ECO:0000256" key="8">
    <source>
        <dbReference type="ARBA" id="ARBA00022889"/>
    </source>
</evidence>
<dbReference type="InterPro" id="IPR013164">
    <property type="entry name" value="Cadherin_N"/>
</dbReference>
<dbReference type="GO" id="GO:0005509">
    <property type="term" value="F:calcium ion binding"/>
    <property type="evidence" value="ECO:0007669"/>
    <property type="project" value="UniProtKB-UniRule"/>
</dbReference>
<dbReference type="Proteomes" id="UP000291020">
    <property type="component" value="Unassembled WGS sequence"/>
</dbReference>
<protein>
    <recommendedName>
        <fullName evidence="16">Cadherin domain-containing protein</fullName>
    </recommendedName>
</protein>
<reference evidence="17" key="2">
    <citation type="submission" date="2025-08" db="UniProtKB">
        <authorList>
            <consortium name="Ensembl"/>
        </authorList>
    </citation>
    <scope>IDENTIFICATION</scope>
</reference>
<dbReference type="Ensembl" id="ENSGAGT00000037823.1">
    <property type="protein sequence ID" value="ENSGAGP00000033383.1"/>
    <property type="gene ID" value="ENSGAGG00000023784.1"/>
</dbReference>
<feature type="domain" description="Cadherin" evidence="16">
    <location>
        <begin position="240"/>
        <end position="349"/>
    </location>
</feature>
<dbReference type="SUPFAM" id="SSF49313">
    <property type="entry name" value="Cadherin-like"/>
    <property type="match status" value="6"/>
</dbReference>
<dbReference type="Gene3D" id="2.60.40.60">
    <property type="entry name" value="Cadherins"/>
    <property type="match status" value="6"/>
</dbReference>
<evidence type="ECO:0000256" key="3">
    <source>
        <dbReference type="ARBA" id="ARBA00022475"/>
    </source>
</evidence>
<dbReference type="InterPro" id="IPR015919">
    <property type="entry name" value="Cadherin-like_sf"/>
</dbReference>
<dbReference type="Pfam" id="PF00028">
    <property type="entry name" value="Cadherin"/>
    <property type="match status" value="5"/>
</dbReference>
<dbReference type="PROSITE" id="PS00232">
    <property type="entry name" value="CADHERIN_1"/>
    <property type="match status" value="4"/>
</dbReference>
<feature type="compositionally biased region" description="Polar residues" evidence="13">
    <location>
        <begin position="811"/>
        <end position="836"/>
    </location>
</feature>
<feature type="region of interest" description="Disordered" evidence="13">
    <location>
        <begin position="902"/>
        <end position="936"/>
    </location>
</feature>
<evidence type="ECO:0000313" key="18">
    <source>
        <dbReference type="Proteomes" id="UP000291020"/>
    </source>
</evidence>
<dbReference type="InterPro" id="IPR032455">
    <property type="entry name" value="Cadherin_C"/>
</dbReference>
<dbReference type="FunFam" id="2.60.40.60:FF:000001">
    <property type="entry name" value="Protocadherin alpha 2"/>
    <property type="match status" value="1"/>
</dbReference>
<dbReference type="FunFam" id="2.60.40.60:FF:000002">
    <property type="entry name" value="Protocadherin alpha 2"/>
    <property type="match status" value="1"/>
</dbReference>
<sequence length="936" mass="100412">MAGRPSLRWQLLLLGAFLSLPDPARAQTRYSVPEGLEPGSFVGNIAKDLGVDVRSLSARSLRLVSEGGRQHFQVNLADGVLLVNEKLDREALCGRSSTCSLQLQLVLESPLQLHRVEVEILDVNDNAPQFPKKEVSLEITEVANPGTRLPLEVAEDPDMGSNSISTYELSASDHFALSINVRGDGVKMPEIVLEKALDREKVAAHHLTLTALDGGDPVRSGTARITVHVLDANDNPPVCDPPISKVFLEENVLSGTLVTQLNVTDLDEGLNGQVEYSFKTSNNAPDTFLRLFSLDPQTGQITTKAPLDYENSSAYEITVRARDKGSPAMEGHCSLRVELVDVNDNSPDIVLTSLSSPVQEDAPPGTVIALIGAKDSDSGENGHVHLQISNDLPFKLVSSFKGHYSLVTAGPLDREKAAGYNITVTATDAGSPRRSTEQTIFLQISDVNDNVPSFSSPSYTAHIQENTLPGASVFSVSASDPDVGTNSKLSYSILDTGMQDLPISTYFHINPENGTIYALRALDYEQDKVFQVPVEVQDAGSPALSSTAMLHLFVLDQNDNAPTIVYPPVPRGSAFQQTVPSSAEPGYLVTKIVAVDADSGHNAWLSYQLQETSEPCPFQVELRSGEIRITEALRESEAPHRLVVQVRDNGIPSLSASVALVISPKENAVQDFAKALDLPKLPSRASSVTLYLIISLVAISLVSCVMLAVLGTRCLKSVSTAAGWPLSHCCRRTGRKSTSNFPGQLNPDGFIKYLDVGGAGLVSQAQQYKSCFSPMSDQGDFLFVRPFSHSTTEESMAAFDQVASALVSPCDGQSQPNPDWRFSQAQRPGTSGSQNGEEGGAWPNNQFDTEMLQAMILASANEAADGNSTLVGGAGTMGLSTRYGPQFTLQHVPDYRQNVYIPGSTATLSNSSGKRDGKSSGSSGGNKKKSGKKEKK</sequence>
<evidence type="ECO:0000256" key="6">
    <source>
        <dbReference type="ARBA" id="ARBA00022737"/>
    </source>
</evidence>
<dbReference type="GO" id="GO:0007156">
    <property type="term" value="P:homophilic cell adhesion via plasma membrane adhesion molecules"/>
    <property type="evidence" value="ECO:0007669"/>
    <property type="project" value="InterPro"/>
</dbReference>
<evidence type="ECO:0000256" key="13">
    <source>
        <dbReference type="SAM" id="MobiDB-lite"/>
    </source>
</evidence>
<proteinExistence type="predicted"/>
<feature type="compositionally biased region" description="Basic residues" evidence="13">
    <location>
        <begin position="926"/>
        <end position="936"/>
    </location>
</feature>
<evidence type="ECO:0000256" key="15">
    <source>
        <dbReference type="SAM" id="SignalP"/>
    </source>
</evidence>
<comment type="function">
    <text evidence="1">Potential calcium-dependent cell-adhesion protein. May be involved in the establishment and maintenance of specific neuronal connections in the brain.</text>
</comment>
<organism evidence="17 18">
    <name type="scientific">Gopherus agassizii</name>
    <name type="common">Agassiz's desert tortoise</name>
    <dbReference type="NCBI Taxonomy" id="38772"/>
    <lineage>
        <taxon>Eukaryota</taxon>
        <taxon>Metazoa</taxon>
        <taxon>Chordata</taxon>
        <taxon>Craniata</taxon>
        <taxon>Vertebrata</taxon>
        <taxon>Euteleostomi</taxon>
        <taxon>Archelosauria</taxon>
        <taxon>Testudinata</taxon>
        <taxon>Testudines</taxon>
        <taxon>Cryptodira</taxon>
        <taxon>Durocryptodira</taxon>
        <taxon>Testudinoidea</taxon>
        <taxon>Testudinidae</taxon>
        <taxon>Gopherus</taxon>
    </lineage>
</organism>
<keyword evidence="7 12" id="KW-0106">Calcium</keyword>
<dbReference type="InterPro" id="IPR031904">
    <property type="entry name" value="Cadherin_CBD"/>
</dbReference>
<accession>A0A452IZ76</accession>
<dbReference type="PANTHER" id="PTHR24028">
    <property type="entry name" value="CADHERIN-87A"/>
    <property type="match status" value="1"/>
</dbReference>